<dbReference type="SUPFAM" id="SSF75615">
    <property type="entry name" value="Siroheme synthase middle domains-like"/>
    <property type="match status" value="1"/>
</dbReference>
<dbReference type="Pfam" id="PF13241">
    <property type="entry name" value="NAD_binding_7"/>
    <property type="match status" value="1"/>
</dbReference>
<proteinExistence type="predicted"/>
<evidence type="ECO:0000256" key="2">
    <source>
        <dbReference type="ARBA" id="ARBA00012400"/>
    </source>
</evidence>
<evidence type="ECO:0000256" key="4">
    <source>
        <dbReference type="ARBA" id="ARBA00023027"/>
    </source>
</evidence>
<keyword evidence="5" id="KW-0627">Porphyrin biosynthesis</keyword>
<keyword evidence="4" id="KW-0520">NAD</keyword>
<dbReference type="Proteomes" id="UP000294919">
    <property type="component" value="Unassembled WGS sequence"/>
</dbReference>
<dbReference type="Pfam" id="PF14824">
    <property type="entry name" value="Sirohm_synth_M"/>
    <property type="match status" value="1"/>
</dbReference>
<evidence type="ECO:0000256" key="1">
    <source>
        <dbReference type="ARBA" id="ARBA00005010"/>
    </source>
</evidence>
<accession>A0A4R2L605</accession>
<organism evidence="8 9">
    <name type="scientific">Marinisporobacter balticus</name>
    <dbReference type="NCBI Taxonomy" id="2018667"/>
    <lineage>
        <taxon>Bacteria</taxon>
        <taxon>Bacillati</taxon>
        <taxon>Bacillota</taxon>
        <taxon>Clostridia</taxon>
        <taxon>Peptostreptococcales</taxon>
        <taxon>Thermotaleaceae</taxon>
        <taxon>Marinisporobacter</taxon>
    </lineage>
</organism>
<dbReference type="NCBIfam" id="TIGR01470">
    <property type="entry name" value="cysG_Nterm"/>
    <property type="match status" value="1"/>
</dbReference>
<dbReference type="InterPro" id="IPR006367">
    <property type="entry name" value="Sirohaem_synthase_N"/>
</dbReference>
<dbReference type="SUPFAM" id="SSF51735">
    <property type="entry name" value="NAD(P)-binding Rossmann-fold domains"/>
    <property type="match status" value="1"/>
</dbReference>
<dbReference type="UniPathway" id="UPA00262">
    <property type="reaction ID" value="UER00222"/>
</dbReference>
<dbReference type="PANTHER" id="PTHR35330">
    <property type="entry name" value="SIROHEME BIOSYNTHESIS PROTEIN MET8"/>
    <property type="match status" value="1"/>
</dbReference>
<dbReference type="AlphaFoldDB" id="A0A4R2L605"/>
<dbReference type="GO" id="GO:0043115">
    <property type="term" value="F:precorrin-2 dehydrogenase activity"/>
    <property type="evidence" value="ECO:0007669"/>
    <property type="project" value="UniProtKB-EC"/>
</dbReference>
<dbReference type="EMBL" id="SLWV01000002">
    <property type="protein sequence ID" value="TCO79489.1"/>
    <property type="molecule type" value="Genomic_DNA"/>
</dbReference>
<dbReference type="InterPro" id="IPR028161">
    <property type="entry name" value="Met8-like"/>
</dbReference>
<dbReference type="Gene3D" id="1.10.8.610">
    <property type="entry name" value="SirC, precorrin-2 dehydrogenase, C-terminal helical domain-like"/>
    <property type="match status" value="1"/>
</dbReference>
<name>A0A4R2L605_9FIRM</name>
<protein>
    <recommendedName>
        <fullName evidence="2">precorrin-2 dehydrogenase</fullName>
        <ecNumber evidence="2">1.3.1.76</ecNumber>
    </recommendedName>
</protein>
<dbReference type="InterPro" id="IPR028281">
    <property type="entry name" value="Sirohaem_synthase_central"/>
</dbReference>
<reference evidence="8 9" key="1">
    <citation type="submission" date="2019-03" db="EMBL/GenBank/DDBJ databases">
        <title>Genomic Encyclopedia of Type Strains, Phase IV (KMG-IV): sequencing the most valuable type-strain genomes for metagenomic binning, comparative biology and taxonomic classification.</title>
        <authorList>
            <person name="Goeker M."/>
        </authorList>
    </citation>
    <scope>NUCLEOTIDE SEQUENCE [LARGE SCALE GENOMIC DNA]</scope>
    <source>
        <strain evidence="8 9">DSM 102940</strain>
    </source>
</reference>
<feature type="domain" description="Siroheme synthase central" evidence="7">
    <location>
        <begin position="120"/>
        <end position="147"/>
    </location>
</feature>
<gene>
    <name evidence="8" type="ORF">EV214_102211</name>
</gene>
<evidence type="ECO:0000259" key="7">
    <source>
        <dbReference type="Pfam" id="PF14824"/>
    </source>
</evidence>
<evidence type="ECO:0000256" key="3">
    <source>
        <dbReference type="ARBA" id="ARBA00023002"/>
    </source>
</evidence>
<dbReference type="GO" id="GO:0019354">
    <property type="term" value="P:siroheme biosynthetic process"/>
    <property type="evidence" value="ECO:0007669"/>
    <property type="project" value="UniProtKB-UniPathway"/>
</dbReference>
<evidence type="ECO:0000256" key="5">
    <source>
        <dbReference type="ARBA" id="ARBA00023244"/>
    </source>
</evidence>
<comment type="pathway">
    <text evidence="1">Porphyrin-containing compound metabolism; siroheme biosynthesis; sirohydrochlorin from precorrin-2: step 1/1.</text>
</comment>
<dbReference type="GO" id="GO:0004325">
    <property type="term" value="F:ferrochelatase activity"/>
    <property type="evidence" value="ECO:0007669"/>
    <property type="project" value="InterPro"/>
</dbReference>
<evidence type="ECO:0000313" key="8">
    <source>
        <dbReference type="EMBL" id="TCO79489.1"/>
    </source>
</evidence>
<dbReference type="Gene3D" id="3.40.50.720">
    <property type="entry name" value="NAD(P)-binding Rossmann-like Domain"/>
    <property type="match status" value="1"/>
</dbReference>
<evidence type="ECO:0000256" key="6">
    <source>
        <dbReference type="ARBA" id="ARBA00047561"/>
    </source>
</evidence>
<dbReference type="EC" id="1.3.1.76" evidence="2"/>
<keyword evidence="3" id="KW-0560">Oxidoreductase</keyword>
<dbReference type="InterPro" id="IPR036291">
    <property type="entry name" value="NAD(P)-bd_dom_sf"/>
</dbReference>
<dbReference type="RefSeq" id="WP_132242414.1">
    <property type="nucleotide sequence ID" value="NZ_SLWV01000002.1"/>
</dbReference>
<comment type="caution">
    <text evidence="8">The sequence shown here is derived from an EMBL/GenBank/DDBJ whole genome shotgun (WGS) entry which is preliminary data.</text>
</comment>
<evidence type="ECO:0000313" key="9">
    <source>
        <dbReference type="Proteomes" id="UP000294919"/>
    </source>
</evidence>
<comment type="catalytic activity">
    <reaction evidence="6">
        <text>precorrin-2 + NAD(+) = sirohydrochlorin + NADH + 2 H(+)</text>
        <dbReference type="Rhea" id="RHEA:15613"/>
        <dbReference type="ChEBI" id="CHEBI:15378"/>
        <dbReference type="ChEBI" id="CHEBI:57540"/>
        <dbReference type="ChEBI" id="CHEBI:57945"/>
        <dbReference type="ChEBI" id="CHEBI:58351"/>
        <dbReference type="ChEBI" id="CHEBI:58827"/>
        <dbReference type="EC" id="1.3.1.76"/>
    </reaction>
</comment>
<keyword evidence="9" id="KW-1185">Reference proteome</keyword>
<dbReference type="InterPro" id="IPR042518">
    <property type="entry name" value="SirC_C"/>
</dbReference>
<dbReference type="PANTHER" id="PTHR35330:SF1">
    <property type="entry name" value="SIROHEME BIOSYNTHESIS PROTEIN MET8"/>
    <property type="match status" value="1"/>
</dbReference>
<dbReference type="OrthoDB" id="9773765at2"/>
<sequence>MDKYYPVMLDICDKPCVVIGGGKVAQRKVLSLLEYGAKVTVISPIVTDKLKELQQKEKIYRIERDYRCGDIKDNFLVYVATDNPKVNAACLEESRKEKVLINIADQPRMCSFLVPASIKRGDLTLTISTNGKSPMLSGKIRKELENMFGEEYEIFINALGDLRKMALEEIDDIHIRKELFKRVVYSNLMNRYKSGEINNIKEAVMKLYDDFIKEIDF</sequence>